<dbReference type="InterPro" id="IPR012830">
    <property type="entry name" value="Citrate_utilization_prot_B"/>
</dbReference>
<dbReference type="SUPFAM" id="SSF54862">
    <property type="entry name" value="4Fe-4S ferredoxins"/>
    <property type="match status" value="1"/>
</dbReference>
<dbReference type="AlphaFoldDB" id="A0A5D0U618"/>
<protein>
    <submittedName>
        <fullName evidence="3">Tricarballylate utilization 4Fe-4S protein TcuB</fullName>
    </submittedName>
</protein>
<feature type="domain" description="4Fe-4S ferredoxin-type" evidence="2">
    <location>
        <begin position="8"/>
        <end position="38"/>
    </location>
</feature>
<keyword evidence="1" id="KW-0812">Transmembrane</keyword>
<evidence type="ECO:0000259" key="2">
    <source>
        <dbReference type="PROSITE" id="PS51379"/>
    </source>
</evidence>
<dbReference type="OrthoDB" id="9779457at2"/>
<feature type="transmembrane region" description="Helical" evidence="1">
    <location>
        <begin position="143"/>
        <end position="161"/>
    </location>
</feature>
<evidence type="ECO:0000313" key="4">
    <source>
        <dbReference type="Proteomes" id="UP000322634"/>
    </source>
</evidence>
<dbReference type="EMBL" id="VSFF01000008">
    <property type="protein sequence ID" value="TYC13185.1"/>
    <property type="molecule type" value="Genomic_DNA"/>
</dbReference>
<feature type="transmembrane region" description="Helical" evidence="1">
    <location>
        <begin position="251"/>
        <end position="275"/>
    </location>
</feature>
<dbReference type="InterPro" id="IPR036197">
    <property type="entry name" value="NarG-like_sf"/>
</dbReference>
<feature type="transmembrane region" description="Helical" evidence="1">
    <location>
        <begin position="221"/>
        <end position="239"/>
    </location>
</feature>
<dbReference type="RefSeq" id="WP_148351879.1">
    <property type="nucleotide sequence ID" value="NZ_JBHSBF010000034.1"/>
</dbReference>
<dbReference type="SUPFAM" id="SSF103501">
    <property type="entry name" value="Respiratory nitrate reductase 1 gamma chain"/>
    <property type="match status" value="1"/>
</dbReference>
<gene>
    <name evidence="3" type="primary">tcuB</name>
    <name evidence="3" type="ORF">FXF65_22035</name>
</gene>
<reference evidence="3 4" key="1">
    <citation type="submission" date="2019-08" db="EMBL/GenBank/DDBJ databases">
        <title>Actinomadura sp. nov. CYP1-5 isolated from mountain soil.</title>
        <authorList>
            <person name="Songsumanus A."/>
            <person name="Kuncharoen N."/>
            <person name="Kudo T."/>
            <person name="Yuki M."/>
            <person name="Igarashi Y."/>
            <person name="Tanasupawat S."/>
        </authorList>
    </citation>
    <scope>NUCLEOTIDE SEQUENCE [LARGE SCALE GENOMIC DNA]</scope>
    <source>
        <strain evidence="3 4">GKU157</strain>
    </source>
</reference>
<dbReference type="Gene3D" id="1.20.950.20">
    <property type="entry name" value="Transmembrane di-heme cytochromes, Chain C"/>
    <property type="match status" value="1"/>
</dbReference>
<dbReference type="NCBIfam" id="TIGR02484">
    <property type="entry name" value="CitB"/>
    <property type="match status" value="1"/>
</dbReference>
<dbReference type="PROSITE" id="PS51379">
    <property type="entry name" value="4FE4S_FER_2"/>
    <property type="match status" value="1"/>
</dbReference>
<keyword evidence="4" id="KW-1185">Reference proteome</keyword>
<evidence type="ECO:0000313" key="3">
    <source>
        <dbReference type="EMBL" id="TYC13185.1"/>
    </source>
</evidence>
<dbReference type="InterPro" id="IPR017896">
    <property type="entry name" value="4Fe4S_Fe-S-bd"/>
</dbReference>
<proteinExistence type="predicted"/>
<accession>A0A5D0U618</accession>
<keyword evidence="1" id="KW-1133">Transmembrane helix</keyword>
<organism evidence="3 4">
    <name type="scientific">Actinomadura syzygii</name>
    <dbReference type="NCBI Taxonomy" id="1427538"/>
    <lineage>
        <taxon>Bacteria</taxon>
        <taxon>Bacillati</taxon>
        <taxon>Actinomycetota</taxon>
        <taxon>Actinomycetes</taxon>
        <taxon>Streptosporangiales</taxon>
        <taxon>Thermomonosporaceae</taxon>
        <taxon>Actinomadura</taxon>
    </lineage>
</organism>
<sequence>MLSDDLFAEAERQLNICNSCRYCAGYCPVWPALELRTQLTVTDVTHLSNLCHDCQDCFTACMYSPPHEFAVNPPQVFASVREETYGSYVWPAEPPAALRGRRGVLAAFLGSAVLVAVLALLMGESSVVDGSHTRSPYELIPHFTLAVIVLIPTIFTLLVMARAAWRYWRDIGGTLAGLTDLAAWTRTFGQAATLRHQTGGQEGCSYPDGEPAGARRRFHHMVAYGFLLTFVSTVSAFILETFLDSAPPYDVVSVPVLSGTIGGVLASVGCVGLLVLKRRADVLQSTESMRRADHALLWALLALMLSGLAVLVLRATPVFGPVLGLHLATVIVAFAIAPYTKFFHWVYRVLSIQYDNRESRRRASA</sequence>
<feature type="transmembrane region" description="Helical" evidence="1">
    <location>
        <begin position="104"/>
        <end position="123"/>
    </location>
</feature>
<comment type="caution">
    <text evidence="3">The sequence shown here is derived from an EMBL/GenBank/DDBJ whole genome shotgun (WGS) entry which is preliminary data.</text>
</comment>
<evidence type="ECO:0000256" key="1">
    <source>
        <dbReference type="SAM" id="Phobius"/>
    </source>
</evidence>
<feature type="transmembrane region" description="Helical" evidence="1">
    <location>
        <begin position="295"/>
        <end position="313"/>
    </location>
</feature>
<feature type="transmembrane region" description="Helical" evidence="1">
    <location>
        <begin position="319"/>
        <end position="339"/>
    </location>
</feature>
<name>A0A5D0U618_9ACTN</name>
<dbReference type="Proteomes" id="UP000322634">
    <property type="component" value="Unassembled WGS sequence"/>
</dbReference>
<keyword evidence="1" id="KW-0472">Membrane</keyword>